<gene>
    <name evidence="5 9" type="primary">ftsA</name>
    <name evidence="10" type="ORF">GBG18_03800</name>
    <name evidence="9" type="ORF">GBG19_12565</name>
</gene>
<dbReference type="InterPro" id="IPR050696">
    <property type="entry name" value="FtsA/MreB"/>
</dbReference>
<protein>
    <recommendedName>
        <fullName evidence="5 6">Cell division protein FtsA</fullName>
    </recommendedName>
</protein>
<dbReference type="Proteomes" id="UP000472839">
    <property type="component" value="Unassembled WGS sequence"/>
</dbReference>
<dbReference type="InterPro" id="IPR003494">
    <property type="entry name" value="SHS2_FtsA"/>
</dbReference>
<dbReference type="SMART" id="SM00842">
    <property type="entry name" value="FtsA"/>
    <property type="match status" value="1"/>
</dbReference>
<name>A0A6L4WQ52_9BACT</name>
<evidence type="ECO:0000256" key="3">
    <source>
        <dbReference type="ARBA" id="ARBA00023136"/>
    </source>
</evidence>
<keyword evidence="1 5" id="KW-1003">Cell membrane</keyword>
<dbReference type="EMBL" id="WFKK01000044">
    <property type="protein sequence ID" value="KAB7886228.1"/>
    <property type="molecule type" value="Genomic_DNA"/>
</dbReference>
<comment type="subunit">
    <text evidence="5">Self-interacts. Interacts with FtsZ.</text>
</comment>
<evidence type="ECO:0000313" key="10">
    <source>
        <dbReference type="EMBL" id="KAB7892226.1"/>
    </source>
</evidence>
<comment type="caution">
    <text evidence="9">The sequence shown here is derived from an EMBL/GenBank/DDBJ whole genome shotgun (WGS) entry which is preliminary data.</text>
</comment>
<comment type="similarity">
    <text evidence="5 6">Belongs to the FtsA/MreB family.</text>
</comment>
<dbReference type="Proteomes" id="UP000461010">
    <property type="component" value="Unassembled WGS sequence"/>
</dbReference>
<dbReference type="GO" id="GO:0043093">
    <property type="term" value="P:FtsZ-dependent cytokinesis"/>
    <property type="evidence" value="ECO:0007669"/>
    <property type="project" value="UniProtKB-UniRule"/>
</dbReference>
<evidence type="ECO:0000259" key="8">
    <source>
        <dbReference type="SMART" id="SM00842"/>
    </source>
</evidence>
<sequence length="460" mass="50057">MNNTLLAIDIGSSAITAVIAKHDLESNINILGTGVQKSEGVNKGIIINIEEASKAIKDAINIAKRSSTEVIDTSVVSISGSYTKSIRSSGSVNVPNGLITETEINQVMQMALYNATIVPEYEVVHVVPIFFKVDDSVDVDNPLNMNGSRLEVSVYIVTAKRTALTNIKSALKISGVDITRFVLDGYASAISILDEQQKKFGATVINIGSTTTEFVCYKGNSLIYNGFIPVGSNHITNDLSVMLHTPPAAAEKIKTEYGSLTKDYSSSNDLGVTKVKIPRIGDEDTHSEVALDHIQTIIHARIEEILILVKNQLKKSGILDNVGSGIVITGGMSNLEGIKSLAVKIYDGIPISLSNPKNIENGYMSFDDPKMSTIIGLLVYSLGINRSYELDSSKKLMKPVKKQAIAEEKVINNDSINTKSTPNNHREDLNLKDDPTVLTPLRKDKKKGVSKFWSKVSEWF</sequence>
<feature type="region of interest" description="Disordered" evidence="7">
    <location>
        <begin position="413"/>
        <end position="433"/>
    </location>
</feature>
<keyword evidence="4 5" id="KW-0131">Cell cycle</keyword>
<dbReference type="Gene3D" id="3.30.420.40">
    <property type="match status" value="2"/>
</dbReference>
<dbReference type="SUPFAM" id="SSF53067">
    <property type="entry name" value="Actin-like ATPase domain"/>
    <property type="match status" value="2"/>
</dbReference>
<dbReference type="EMBL" id="WFKJ01000007">
    <property type="protein sequence ID" value="KAB7892226.1"/>
    <property type="molecule type" value="Genomic_DNA"/>
</dbReference>
<dbReference type="InterPro" id="IPR020823">
    <property type="entry name" value="Cell_div_FtsA"/>
</dbReference>
<comment type="function">
    <text evidence="5 6">Cell division protein that is involved in the assembly of the Z ring. May serve as a membrane anchor for the Z ring.</text>
</comment>
<evidence type="ECO:0000256" key="2">
    <source>
        <dbReference type="ARBA" id="ARBA00022618"/>
    </source>
</evidence>
<dbReference type="PIRSF" id="PIRSF003101">
    <property type="entry name" value="FtsA"/>
    <property type="match status" value="1"/>
</dbReference>
<evidence type="ECO:0000256" key="5">
    <source>
        <dbReference type="HAMAP-Rule" id="MF_02033"/>
    </source>
</evidence>
<evidence type="ECO:0000313" key="12">
    <source>
        <dbReference type="Proteomes" id="UP000472839"/>
    </source>
</evidence>
<evidence type="ECO:0000256" key="4">
    <source>
        <dbReference type="ARBA" id="ARBA00023306"/>
    </source>
</evidence>
<dbReference type="PANTHER" id="PTHR32432">
    <property type="entry name" value="CELL DIVISION PROTEIN FTSA-RELATED"/>
    <property type="match status" value="1"/>
</dbReference>
<dbReference type="GO" id="GO:0032153">
    <property type="term" value="C:cell division site"/>
    <property type="evidence" value="ECO:0007669"/>
    <property type="project" value="UniProtKB-UniRule"/>
</dbReference>
<evidence type="ECO:0000313" key="9">
    <source>
        <dbReference type="EMBL" id="KAB7886228.1"/>
    </source>
</evidence>
<reference evidence="11 12" key="1">
    <citation type="submission" date="2019-10" db="EMBL/GenBank/DDBJ databases">
        <title>Poseidonibacter ostreae sp. nov., isolated from the gut of the Ostrea denselamellosa.</title>
        <authorList>
            <person name="Choi A."/>
        </authorList>
    </citation>
    <scope>NUCLEOTIDE SEQUENCE [LARGE SCALE GENOMIC DNA]</scope>
    <source>
        <strain evidence="9 12">SJOD-M-33</strain>
        <strain evidence="10 11">SJOD-M-5</strain>
    </source>
</reference>
<evidence type="ECO:0000256" key="7">
    <source>
        <dbReference type="SAM" id="MobiDB-lite"/>
    </source>
</evidence>
<comment type="subcellular location">
    <subcellularLocation>
        <location evidence="5">Cell membrane</location>
        <topology evidence="5">Peripheral membrane protein</topology>
        <orientation evidence="5">Cytoplasmic side</orientation>
    </subcellularLocation>
    <text evidence="5">Localizes to the Z ring in an FtsZ-dependent manner. Targeted to the membrane through a conserved C-terminal amphipathic helix.</text>
</comment>
<accession>A0A6L4WQ52</accession>
<evidence type="ECO:0000313" key="11">
    <source>
        <dbReference type="Proteomes" id="UP000461010"/>
    </source>
</evidence>
<dbReference type="Pfam" id="PF02491">
    <property type="entry name" value="SHS2_FTSA"/>
    <property type="match status" value="1"/>
</dbReference>
<dbReference type="CDD" id="cd24048">
    <property type="entry name" value="ASKHA_NBD_FtsA"/>
    <property type="match status" value="1"/>
</dbReference>
<dbReference type="HAMAP" id="MF_02033">
    <property type="entry name" value="FtsA"/>
    <property type="match status" value="1"/>
</dbReference>
<dbReference type="Gene3D" id="3.30.1490.110">
    <property type="match status" value="1"/>
</dbReference>
<keyword evidence="3 5" id="KW-0472">Membrane</keyword>
<evidence type="ECO:0000256" key="1">
    <source>
        <dbReference type="ARBA" id="ARBA00022475"/>
    </source>
</evidence>
<evidence type="ECO:0000256" key="6">
    <source>
        <dbReference type="PIRNR" id="PIRNR003101"/>
    </source>
</evidence>
<dbReference type="GO" id="GO:0009898">
    <property type="term" value="C:cytoplasmic side of plasma membrane"/>
    <property type="evidence" value="ECO:0007669"/>
    <property type="project" value="UniProtKB-UniRule"/>
</dbReference>
<feature type="compositionally biased region" description="Polar residues" evidence="7">
    <location>
        <begin position="413"/>
        <end position="423"/>
    </location>
</feature>
<proteinExistence type="inferred from homology"/>
<dbReference type="Pfam" id="PF14450">
    <property type="entry name" value="FtsA"/>
    <property type="match status" value="1"/>
</dbReference>
<feature type="compositionally biased region" description="Basic and acidic residues" evidence="7">
    <location>
        <begin position="424"/>
        <end position="433"/>
    </location>
</feature>
<feature type="domain" description="SHS2" evidence="8">
    <location>
        <begin position="5"/>
        <end position="192"/>
    </location>
</feature>
<dbReference type="NCBIfam" id="TIGR01174">
    <property type="entry name" value="ftsA"/>
    <property type="match status" value="1"/>
</dbReference>
<keyword evidence="11" id="KW-1185">Reference proteome</keyword>
<organism evidence="9 12">
    <name type="scientific">Poseidonibacter ostreae</name>
    <dbReference type="NCBI Taxonomy" id="2654171"/>
    <lineage>
        <taxon>Bacteria</taxon>
        <taxon>Pseudomonadati</taxon>
        <taxon>Campylobacterota</taxon>
        <taxon>Epsilonproteobacteria</taxon>
        <taxon>Campylobacterales</taxon>
        <taxon>Arcobacteraceae</taxon>
        <taxon>Poseidonibacter</taxon>
    </lineage>
</organism>
<keyword evidence="2 5" id="KW-0132">Cell division</keyword>
<dbReference type="PANTHER" id="PTHR32432:SF4">
    <property type="entry name" value="CELL DIVISION PROTEIN FTSA"/>
    <property type="match status" value="1"/>
</dbReference>
<dbReference type="InterPro" id="IPR043129">
    <property type="entry name" value="ATPase_NBD"/>
</dbReference>
<dbReference type="RefSeq" id="WP_152188552.1">
    <property type="nucleotide sequence ID" value="NZ_WFKI01000007.1"/>
</dbReference>
<dbReference type="AlphaFoldDB" id="A0A6L4WQ52"/>